<dbReference type="InterPro" id="IPR036259">
    <property type="entry name" value="MFS_trans_sf"/>
</dbReference>
<evidence type="ECO:0000313" key="3">
    <source>
        <dbReference type="Proteomes" id="UP000239663"/>
    </source>
</evidence>
<dbReference type="SUPFAM" id="SSF103473">
    <property type="entry name" value="MFS general substrate transporter"/>
    <property type="match status" value="1"/>
</dbReference>
<keyword evidence="3" id="KW-1185">Reference proteome</keyword>
<feature type="transmembrane region" description="Helical" evidence="1">
    <location>
        <begin position="21"/>
        <end position="41"/>
    </location>
</feature>
<organism evidence="2 3">
    <name type="scientific">Pradoshia eiseniae</name>
    <dbReference type="NCBI Taxonomy" id="2064768"/>
    <lineage>
        <taxon>Bacteria</taxon>
        <taxon>Bacillati</taxon>
        <taxon>Bacillota</taxon>
        <taxon>Bacilli</taxon>
        <taxon>Bacillales</taxon>
        <taxon>Bacillaceae</taxon>
        <taxon>Pradoshia</taxon>
    </lineage>
</organism>
<sequence>MVKTQSTNTKRQRFRNWRKSRPFWGAILALLSGLVILYVPLSLIEIAALPGTTLFIGFFLGGMVLLGGIMTLIMPQFAVFFGLFIMVSAILSIMGAMGGLVIGTLLGIIGGAKILAWRPYPKARKQKKQTNEAEDQIAAGQNMVIHKLKR</sequence>
<name>A0A2S7MZS1_9BACI</name>
<dbReference type="EMBL" id="PKOZ01000004">
    <property type="protein sequence ID" value="PQD95332.1"/>
    <property type="molecule type" value="Genomic_DNA"/>
</dbReference>
<protein>
    <submittedName>
        <fullName evidence="2">Uncharacterized protein</fullName>
    </submittedName>
</protein>
<proteinExistence type="predicted"/>
<comment type="caution">
    <text evidence="2">The sequence shown here is derived from an EMBL/GenBank/DDBJ whole genome shotgun (WGS) entry which is preliminary data.</text>
</comment>
<feature type="transmembrane region" description="Helical" evidence="1">
    <location>
        <begin position="100"/>
        <end position="120"/>
    </location>
</feature>
<dbReference type="RefSeq" id="WP_104849087.1">
    <property type="nucleotide sequence ID" value="NZ_PKOZ01000004.1"/>
</dbReference>
<evidence type="ECO:0000313" key="2">
    <source>
        <dbReference type="EMBL" id="PQD95332.1"/>
    </source>
</evidence>
<reference evidence="2 3" key="1">
    <citation type="submission" date="2017-12" db="EMBL/GenBank/DDBJ databases">
        <title>Taxonomic description and draft genome of Pradoshia cofamensis Gen. nov., sp. nov., a thermotolerant bacillale isolated from anterior gut of earthworm Eisenia fetida.</title>
        <authorList>
            <person name="Saha T."/>
            <person name="Chakraborty R."/>
        </authorList>
    </citation>
    <scope>NUCLEOTIDE SEQUENCE [LARGE SCALE GENOMIC DNA]</scope>
    <source>
        <strain evidence="2 3">EAG3</strain>
    </source>
</reference>
<feature type="transmembrane region" description="Helical" evidence="1">
    <location>
        <begin position="77"/>
        <end position="94"/>
    </location>
</feature>
<dbReference type="Pfam" id="PF19609">
    <property type="entry name" value="DUF6114"/>
    <property type="match status" value="1"/>
</dbReference>
<keyword evidence="1" id="KW-0472">Membrane</keyword>
<dbReference type="InterPro" id="IPR046096">
    <property type="entry name" value="DUF6114"/>
</dbReference>
<dbReference type="OrthoDB" id="2879577at2"/>
<keyword evidence="1" id="KW-1133">Transmembrane helix</keyword>
<feature type="transmembrane region" description="Helical" evidence="1">
    <location>
        <begin position="47"/>
        <end position="70"/>
    </location>
</feature>
<dbReference type="Proteomes" id="UP000239663">
    <property type="component" value="Unassembled WGS sequence"/>
</dbReference>
<gene>
    <name evidence="2" type="ORF">CYL18_08560</name>
</gene>
<keyword evidence="1" id="KW-0812">Transmembrane</keyword>
<dbReference type="AlphaFoldDB" id="A0A2S7MZS1"/>
<evidence type="ECO:0000256" key="1">
    <source>
        <dbReference type="SAM" id="Phobius"/>
    </source>
</evidence>
<accession>A0A2S7MZS1</accession>